<protein>
    <submittedName>
        <fullName evidence="2">Uncharacterized protein</fullName>
    </submittedName>
</protein>
<feature type="non-terminal residue" evidence="2">
    <location>
        <position position="1"/>
    </location>
</feature>
<name>A0A0S4TJU5_CRYHO</name>
<dbReference type="VEuPathDB" id="CryptoDB:CHUDEA8_1010"/>
<accession>A0A0S4TJU5</accession>
<dbReference type="EMBL" id="LN877954">
    <property type="protein sequence ID" value="CUV07646.1"/>
    <property type="molecule type" value="Genomic_DNA"/>
</dbReference>
<feature type="transmembrane region" description="Helical" evidence="1">
    <location>
        <begin position="122"/>
        <end position="144"/>
    </location>
</feature>
<dbReference type="Proteomes" id="UP000199752">
    <property type="component" value="Chromosome 8"/>
</dbReference>
<dbReference type="AlphaFoldDB" id="A0A0S4TJU5"/>
<keyword evidence="1" id="KW-1133">Transmembrane helix</keyword>
<keyword evidence="1" id="KW-0812">Transmembrane</keyword>
<evidence type="ECO:0000313" key="2">
    <source>
        <dbReference type="EMBL" id="CUV07646.1"/>
    </source>
</evidence>
<gene>
    <name evidence="2" type="ORF">CHUDEA8_1010</name>
</gene>
<keyword evidence="1" id="KW-0472">Membrane</keyword>
<reference evidence="2" key="1">
    <citation type="submission" date="2015-08" db="EMBL/GenBank/DDBJ databases">
        <authorList>
            <person name="Babu N.S."/>
            <person name="Beckwith C.J."/>
            <person name="Beseler K.G."/>
            <person name="Brison A."/>
            <person name="Carone J.V."/>
            <person name="Caskin T.P."/>
            <person name="Diamond M."/>
            <person name="Durham M.E."/>
            <person name="Foxe J.M."/>
            <person name="Go M."/>
            <person name="Henderson B.A."/>
            <person name="Jones I.B."/>
            <person name="McGettigan J.A."/>
            <person name="Micheletti S.J."/>
            <person name="Nasrallah M.E."/>
            <person name="Ortiz D."/>
            <person name="Piller C.R."/>
            <person name="Privatt S.R."/>
            <person name="Schneider S.L."/>
            <person name="Sharp S."/>
            <person name="Smith T.C."/>
            <person name="Stanton J.D."/>
            <person name="Ullery H.E."/>
            <person name="Wilson R.J."/>
            <person name="Serrano M.G."/>
            <person name="Buck G."/>
            <person name="Lee V."/>
            <person name="Wang Y."/>
            <person name="Carvalho R."/>
            <person name="Voegtly L."/>
            <person name="Shi R."/>
            <person name="Duckworth R."/>
            <person name="Johnson A."/>
            <person name="Loviza R."/>
            <person name="Walstead R."/>
            <person name="Shah Z."/>
            <person name="Kiflezghi M."/>
            <person name="Wade K."/>
            <person name="Ball S.L."/>
            <person name="Bradley K.W."/>
            <person name="Asai D.J."/>
            <person name="Bowman C.A."/>
            <person name="Russell D.A."/>
            <person name="Pope W.H."/>
            <person name="Jacobs-Sera D."/>
            <person name="Hendrix R.W."/>
            <person name="Hatfull G.F."/>
        </authorList>
    </citation>
    <scope>NUCLEOTIDE SEQUENCE [LARGE SCALE GENOMIC DNA]</scope>
</reference>
<evidence type="ECO:0000256" key="1">
    <source>
        <dbReference type="SAM" id="Phobius"/>
    </source>
</evidence>
<proteinExistence type="predicted"/>
<organism evidence="2">
    <name type="scientific">Cryptosporidium hominis</name>
    <dbReference type="NCBI Taxonomy" id="237895"/>
    <lineage>
        <taxon>Eukaryota</taxon>
        <taxon>Sar</taxon>
        <taxon>Alveolata</taxon>
        <taxon>Apicomplexa</taxon>
        <taxon>Conoidasida</taxon>
        <taxon>Coccidia</taxon>
        <taxon>Eucoccidiorida</taxon>
        <taxon>Eimeriorina</taxon>
        <taxon>Cryptosporidiidae</taxon>
        <taxon>Cryptosporidium</taxon>
    </lineage>
</organism>
<sequence length="150" mass="17112">PLFFPSLFPLSSSFSSLLFSSRLTKSCSTPKSLDNLDLFLLISGRVISSILPIFELFPLPLKRIFSKFNSSILLFDKSKTKFSASNDKINSPFRSLLLLLLKLSPFKLSDEFIEINSVNKEFFFSPLFLLTNVLQLFLFSVSFLPSLNYF</sequence>